<keyword evidence="2" id="KW-0238">DNA-binding</keyword>
<proteinExistence type="predicted"/>
<keyword evidence="7" id="KW-1185">Reference proteome</keyword>
<evidence type="ECO:0000313" key="7">
    <source>
        <dbReference type="Proteomes" id="UP000616724"/>
    </source>
</evidence>
<dbReference type="AlphaFoldDB" id="A0A8J3W8L5"/>
<dbReference type="PRINTS" id="PR00038">
    <property type="entry name" value="HTHLUXR"/>
</dbReference>
<evidence type="ECO:0000313" key="6">
    <source>
        <dbReference type="EMBL" id="GIH80794.1"/>
    </source>
</evidence>
<feature type="region of interest" description="Disordered" evidence="4">
    <location>
        <begin position="113"/>
        <end position="146"/>
    </location>
</feature>
<evidence type="ECO:0000256" key="4">
    <source>
        <dbReference type="SAM" id="MobiDB-lite"/>
    </source>
</evidence>
<comment type="caution">
    <text evidence="6">The sequence shown here is derived from an EMBL/GenBank/DDBJ whole genome shotgun (WGS) entry which is preliminary data.</text>
</comment>
<name>A0A8J3W8L5_9ACTN</name>
<keyword evidence="1" id="KW-0805">Transcription regulation</keyword>
<dbReference type="EMBL" id="BOOH01000064">
    <property type="protein sequence ID" value="GIH80794.1"/>
    <property type="molecule type" value="Genomic_DNA"/>
</dbReference>
<dbReference type="GO" id="GO:0006355">
    <property type="term" value="P:regulation of DNA-templated transcription"/>
    <property type="evidence" value="ECO:0007669"/>
    <property type="project" value="InterPro"/>
</dbReference>
<dbReference type="InterPro" id="IPR016032">
    <property type="entry name" value="Sig_transdc_resp-reg_C-effctor"/>
</dbReference>
<dbReference type="SMART" id="SM00421">
    <property type="entry name" value="HTH_LUXR"/>
    <property type="match status" value="1"/>
</dbReference>
<evidence type="ECO:0000256" key="1">
    <source>
        <dbReference type="ARBA" id="ARBA00023015"/>
    </source>
</evidence>
<evidence type="ECO:0000259" key="5">
    <source>
        <dbReference type="PROSITE" id="PS50043"/>
    </source>
</evidence>
<evidence type="ECO:0000256" key="3">
    <source>
        <dbReference type="ARBA" id="ARBA00023163"/>
    </source>
</evidence>
<reference evidence="6 7" key="1">
    <citation type="submission" date="2021-01" db="EMBL/GenBank/DDBJ databases">
        <title>Whole genome shotgun sequence of Planobispora longispora NBRC 13918.</title>
        <authorList>
            <person name="Komaki H."/>
            <person name="Tamura T."/>
        </authorList>
    </citation>
    <scope>NUCLEOTIDE SEQUENCE [LARGE SCALE GENOMIC DNA]</scope>
    <source>
        <strain evidence="6 7">NBRC 13918</strain>
    </source>
</reference>
<dbReference type="PANTHER" id="PTHR44688:SF16">
    <property type="entry name" value="DNA-BINDING TRANSCRIPTIONAL ACTIVATOR DEVR_DOSR"/>
    <property type="match status" value="1"/>
</dbReference>
<dbReference type="PROSITE" id="PS00622">
    <property type="entry name" value="HTH_LUXR_1"/>
    <property type="match status" value="1"/>
</dbReference>
<keyword evidence="3" id="KW-0804">Transcription</keyword>
<dbReference type="SUPFAM" id="SSF46894">
    <property type="entry name" value="C-terminal effector domain of the bipartite response regulators"/>
    <property type="match status" value="1"/>
</dbReference>
<dbReference type="GO" id="GO:0003677">
    <property type="term" value="F:DNA binding"/>
    <property type="evidence" value="ECO:0007669"/>
    <property type="project" value="UniProtKB-KW"/>
</dbReference>
<organism evidence="6 7">
    <name type="scientific">Planobispora longispora</name>
    <dbReference type="NCBI Taxonomy" id="28887"/>
    <lineage>
        <taxon>Bacteria</taxon>
        <taxon>Bacillati</taxon>
        <taxon>Actinomycetota</taxon>
        <taxon>Actinomycetes</taxon>
        <taxon>Streptosporangiales</taxon>
        <taxon>Streptosporangiaceae</taxon>
        <taxon>Planobispora</taxon>
    </lineage>
</organism>
<protein>
    <recommendedName>
        <fullName evidence="5">HTH luxR-type domain-containing protein</fullName>
    </recommendedName>
</protein>
<sequence>MLSRGRPSCPACGAVRDTQPDHGRGGAPRAVVPQAFAAALRLIHALTSRERVIFELLGHGYDNRSISRALQISERTVKRHVTAILGKLNLQSRLQAGLVALIVSAGSAETAAWPGDAWPESTRSEGVWPGDVWPEGGLRPESPRPESLMDRRFDFHDI</sequence>
<dbReference type="InterPro" id="IPR000792">
    <property type="entry name" value="Tscrpt_reg_LuxR_C"/>
</dbReference>
<dbReference type="Pfam" id="PF00196">
    <property type="entry name" value="GerE"/>
    <property type="match status" value="1"/>
</dbReference>
<dbReference type="CDD" id="cd06170">
    <property type="entry name" value="LuxR_C_like"/>
    <property type="match status" value="1"/>
</dbReference>
<feature type="domain" description="HTH luxR-type" evidence="5">
    <location>
        <begin position="39"/>
        <end position="104"/>
    </location>
</feature>
<dbReference type="RefSeq" id="WP_203895215.1">
    <property type="nucleotide sequence ID" value="NZ_BOOH01000064.1"/>
</dbReference>
<dbReference type="PROSITE" id="PS50043">
    <property type="entry name" value="HTH_LUXR_2"/>
    <property type="match status" value="1"/>
</dbReference>
<evidence type="ECO:0000256" key="2">
    <source>
        <dbReference type="ARBA" id="ARBA00023125"/>
    </source>
</evidence>
<dbReference type="Proteomes" id="UP000616724">
    <property type="component" value="Unassembled WGS sequence"/>
</dbReference>
<dbReference type="InterPro" id="IPR036388">
    <property type="entry name" value="WH-like_DNA-bd_sf"/>
</dbReference>
<gene>
    <name evidence="6" type="ORF">Plo01_72230</name>
</gene>
<dbReference type="Gene3D" id="1.10.10.10">
    <property type="entry name" value="Winged helix-like DNA-binding domain superfamily/Winged helix DNA-binding domain"/>
    <property type="match status" value="1"/>
</dbReference>
<accession>A0A8J3W8L5</accession>
<dbReference type="PANTHER" id="PTHR44688">
    <property type="entry name" value="DNA-BINDING TRANSCRIPTIONAL ACTIVATOR DEVR_DOSR"/>
    <property type="match status" value="1"/>
</dbReference>
<feature type="region of interest" description="Disordered" evidence="4">
    <location>
        <begin position="1"/>
        <end position="28"/>
    </location>
</feature>